<dbReference type="SUPFAM" id="SSF57756">
    <property type="entry name" value="Retrovirus zinc finger-like domains"/>
    <property type="match status" value="1"/>
</dbReference>
<comment type="caution">
    <text evidence="3">The sequence shown here is derived from an EMBL/GenBank/DDBJ whole genome shotgun (WGS) entry which is preliminary data.</text>
</comment>
<dbReference type="InterPro" id="IPR001878">
    <property type="entry name" value="Znf_CCHC"/>
</dbReference>
<sequence length="95" mass="10349">LNGFNAVQNVMNQVAQNPRVQNVGNHNGLIGVPGNANLNMNGNLVAARAKGNAARHNGNQIRCYNCRGVGHFARNCMVRPRRRDAAYLQTQLLIA</sequence>
<accession>A0A699X556</accession>
<evidence type="ECO:0000259" key="2">
    <source>
        <dbReference type="PROSITE" id="PS50158"/>
    </source>
</evidence>
<gene>
    <name evidence="3" type="ORF">Tci_924997</name>
</gene>
<dbReference type="GO" id="GO:0003676">
    <property type="term" value="F:nucleic acid binding"/>
    <property type="evidence" value="ECO:0007669"/>
    <property type="project" value="InterPro"/>
</dbReference>
<name>A0A699X556_TANCI</name>
<organism evidence="3">
    <name type="scientific">Tanacetum cinerariifolium</name>
    <name type="common">Dalmatian daisy</name>
    <name type="synonym">Chrysanthemum cinerariifolium</name>
    <dbReference type="NCBI Taxonomy" id="118510"/>
    <lineage>
        <taxon>Eukaryota</taxon>
        <taxon>Viridiplantae</taxon>
        <taxon>Streptophyta</taxon>
        <taxon>Embryophyta</taxon>
        <taxon>Tracheophyta</taxon>
        <taxon>Spermatophyta</taxon>
        <taxon>Magnoliopsida</taxon>
        <taxon>eudicotyledons</taxon>
        <taxon>Gunneridae</taxon>
        <taxon>Pentapetalae</taxon>
        <taxon>asterids</taxon>
        <taxon>campanulids</taxon>
        <taxon>Asterales</taxon>
        <taxon>Asteraceae</taxon>
        <taxon>Asteroideae</taxon>
        <taxon>Anthemideae</taxon>
        <taxon>Anthemidinae</taxon>
        <taxon>Tanacetum</taxon>
    </lineage>
</organism>
<keyword evidence="1" id="KW-0863">Zinc-finger</keyword>
<dbReference type="GO" id="GO:0008270">
    <property type="term" value="F:zinc ion binding"/>
    <property type="evidence" value="ECO:0007669"/>
    <property type="project" value="UniProtKB-KW"/>
</dbReference>
<evidence type="ECO:0000256" key="1">
    <source>
        <dbReference type="PROSITE-ProRule" id="PRU00047"/>
    </source>
</evidence>
<proteinExistence type="predicted"/>
<keyword evidence="1" id="KW-0862">Zinc</keyword>
<feature type="non-terminal residue" evidence="3">
    <location>
        <position position="1"/>
    </location>
</feature>
<dbReference type="AlphaFoldDB" id="A0A699X556"/>
<dbReference type="SMART" id="SM00343">
    <property type="entry name" value="ZnF_C2HC"/>
    <property type="match status" value="1"/>
</dbReference>
<dbReference type="Pfam" id="PF00098">
    <property type="entry name" value="zf-CCHC"/>
    <property type="match status" value="1"/>
</dbReference>
<dbReference type="EMBL" id="BKCJ011789316">
    <property type="protein sequence ID" value="GFD53028.1"/>
    <property type="molecule type" value="Genomic_DNA"/>
</dbReference>
<dbReference type="Gene3D" id="4.10.60.10">
    <property type="entry name" value="Zinc finger, CCHC-type"/>
    <property type="match status" value="1"/>
</dbReference>
<dbReference type="InterPro" id="IPR036875">
    <property type="entry name" value="Znf_CCHC_sf"/>
</dbReference>
<protein>
    <recommendedName>
        <fullName evidence="2">CCHC-type domain-containing protein</fullName>
    </recommendedName>
</protein>
<evidence type="ECO:0000313" key="3">
    <source>
        <dbReference type="EMBL" id="GFD53028.1"/>
    </source>
</evidence>
<reference evidence="3" key="1">
    <citation type="journal article" date="2019" name="Sci. Rep.">
        <title>Draft genome of Tanacetum cinerariifolium, the natural source of mosquito coil.</title>
        <authorList>
            <person name="Yamashiro T."/>
            <person name="Shiraishi A."/>
            <person name="Satake H."/>
            <person name="Nakayama K."/>
        </authorList>
    </citation>
    <scope>NUCLEOTIDE SEQUENCE</scope>
</reference>
<feature type="domain" description="CCHC-type" evidence="2">
    <location>
        <begin position="62"/>
        <end position="76"/>
    </location>
</feature>
<dbReference type="PROSITE" id="PS50158">
    <property type="entry name" value="ZF_CCHC"/>
    <property type="match status" value="1"/>
</dbReference>
<keyword evidence="1" id="KW-0479">Metal-binding</keyword>